<comment type="similarity">
    <text evidence="1">Belongs to the short-chain dehydrogenases/reductases (SDR) family.</text>
</comment>
<dbReference type="Pfam" id="PF00106">
    <property type="entry name" value="adh_short"/>
    <property type="match status" value="1"/>
</dbReference>
<dbReference type="AlphaFoldDB" id="A0A4U0Y4K0"/>
<evidence type="ECO:0008006" key="5">
    <source>
        <dbReference type="Google" id="ProtNLM"/>
    </source>
</evidence>
<keyword evidence="2" id="KW-0560">Oxidoreductase</keyword>
<dbReference type="InterPro" id="IPR002347">
    <property type="entry name" value="SDR_fam"/>
</dbReference>
<dbReference type="SUPFAM" id="SSF51735">
    <property type="entry name" value="NAD(P)-binding Rossmann-fold domains"/>
    <property type="match status" value="1"/>
</dbReference>
<dbReference type="PANTHER" id="PTHR43008:SF8">
    <property type="entry name" value="BENZIL REDUCTASE ((S)-BENZOIN FORMING) IRC24"/>
    <property type="match status" value="1"/>
</dbReference>
<dbReference type="OrthoDB" id="1933717at2759"/>
<accession>A0A4U0Y4K0</accession>
<evidence type="ECO:0000313" key="3">
    <source>
        <dbReference type="EMBL" id="TKA83143.1"/>
    </source>
</evidence>
<dbReference type="GO" id="GO:0016616">
    <property type="term" value="F:oxidoreductase activity, acting on the CH-OH group of donors, NAD or NADP as acceptor"/>
    <property type="evidence" value="ECO:0007669"/>
    <property type="project" value="UniProtKB-ARBA"/>
</dbReference>
<dbReference type="InterPro" id="IPR036291">
    <property type="entry name" value="NAD(P)-bd_dom_sf"/>
</dbReference>
<dbReference type="STRING" id="329884.A0A4U0Y4K0"/>
<protein>
    <recommendedName>
        <fullName evidence="5">NAD(P)-binding protein</fullName>
    </recommendedName>
</protein>
<dbReference type="PANTHER" id="PTHR43008">
    <property type="entry name" value="BENZIL REDUCTASE"/>
    <property type="match status" value="1"/>
</dbReference>
<dbReference type="Proteomes" id="UP000309340">
    <property type="component" value="Unassembled WGS sequence"/>
</dbReference>
<reference evidence="3 4" key="1">
    <citation type="submission" date="2017-03" db="EMBL/GenBank/DDBJ databases">
        <title>Genomes of endolithic fungi from Antarctica.</title>
        <authorList>
            <person name="Coleine C."/>
            <person name="Masonjones S."/>
            <person name="Stajich J.E."/>
        </authorList>
    </citation>
    <scope>NUCLEOTIDE SEQUENCE [LARGE SCALE GENOMIC DNA]</scope>
    <source>
        <strain evidence="3 4">CCFEE 5184</strain>
    </source>
</reference>
<dbReference type="EMBL" id="NAJQ01000015">
    <property type="protein sequence ID" value="TKA83143.1"/>
    <property type="molecule type" value="Genomic_DNA"/>
</dbReference>
<dbReference type="GO" id="GO:0050664">
    <property type="term" value="F:oxidoreductase activity, acting on NAD(P)H, oxygen as acceptor"/>
    <property type="evidence" value="ECO:0007669"/>
    <property type="project" value="TreeGrafter"/>
</dbReference>
<organism evidence="3 4">
    <name type="scientific">Friedmanniomyces simplex</name>
    <dbReference type="NCBI Taxonomy" id="329884"/>
    <lineage>
        <taxon>Eukaryota</taxon>
        <taxon>Fungi</taxon>
        <taxon>Dikarya</taxon>
        <taxon>Ascomycota</taxon>
        <taxon>Pezizomycotina</taxon>
        <taxon>Dothideomycetes</taxon>
        <taxon>Dothideomycetidae</taxon>
        <taxon>Mycosphaerellales</taxon>
        <taxon>Teratosphaeriaceae</taxon>
        <taxon>Friedmanniomyces</taxon>
    </lineage>
</organism>
<sequence length="284" mass="30779">MAAKQILLITGGNTGLGYEAVKALYASATPYEILLGSRKISNGEQAIEKLKEEVKESASSVSVVQADVSSDESLEKLVNGIESKYGKLDVLINNAGASFDGALQSGQMSIREAYNASWDTNVSGTQVLTTLAMPLLFKSSQPRLLFVTSGTSSLIQTDLSDGIFARLNAAPDAGWPKQGQFNPVTSYRSTKTGLNMLMREWVKILRNDPVKVFAVSPGFLATGLGGMGAEQMKKVSRRLRWVQIGAQDPAIGGKFIRDVVEGKRDQYEGQIVRSDFFDDPVQPY</sequence>
<name>A0A4U0Y4K0_9PEZI</name>
<gene>
    <name evidence="3" type="ORF">B0A55_00686</name>
</gene>
<dbReference type="PRINTS" id="PR00081">
    <property type="entry name" value="GDHRDH"/>
</dbReference>
<comment type="caution">
    <text evidence="3">The sequence shown here is derived from an EMBL/GenBank/DDBJ whole genome shotgun (WGS) entry which is preliminary data.</text>
</comment>
<evidence type="ECO:0000313" key="4">
    <source>
        <dbReference type="Proteomes" id="UP000309340"/>
    </source>
</evidence>
<evidence type="ECO:0000256" key="1">
    <source>
        <dbReference type="ARBA" id="ARBA00006484"/>
    </source>
</evidence>
<evidence type="ECO:0000256" key="2">
    <source>
        <dbReference type="ARBA" id="ARBA00023002"/>
    </source>
</evidence>
<keyword evidence="4" id="KW-1185">Reference proteome</keyword>
<proteinExistence type="inferred from homology"/>
<dbReference type="Gene3D" id="3.40.50.720">
    <property type="entry name" value="NAD(P)-binding Rossmann-like Domain"/>
    <property type="match status" value="1"/>
</dbReference>